<dbReference type="RefSeq" id="WP_326321358.1">
    <property type="nucleotide sequence ID" value="NZ_JAYLAA010000042.1"/>
</dbReference>
<dbReference type="Proteomes" id="UP001348397">
    <property type="component" value="Unassembled WGS sequence"/>
</dbReference>
<dbReference type="NCBIfam" id="TIGR02436">
    <property type="entry name" value="four helix bundle protein"/>
    <property type="match status" value="1"/>
</dbReference>
<accession>A0ABU6HU47</accession>
<dbReference type="InterPro" id="IPR036583">
    <property type="entry name" value="23S_rRNA_IVS_sf"/>
</dbReference>
<proteinExistence type="predicted"/>
<dbReference type="SUPFAM" id="SSF158446">
    <property type="entry name" value="IVS-encoded protein-like"/>
    <property type="match status" value="1"/>
</dbReference>
<dbReference type="EMBL" id="JAYLAA010000042">
    <property type="protein sequence ID" value="MEC3876579.1"/>
    <property type="molecule type" value="Genomic_DNA"/>
</dbReference>
<name>A0ABU6HU47_9FLAO</name>
<evidence type="ECO:0000313" key="1">
    <source>
        <dbReference type="EMBL" id="MEC3876579.1"/>
    </source>
</evidence>
<dbReference type="Gene3D" id="1.20.1440.60">
    <property type="entry name" value="23S rRNA-intervening sequence"/>
    <property type="match status" value="1"/>
</dbReference>
<gene>
    <name evidence="1" type="ORF">SOP96_12715</name>
</gene>
<dbReference type="InterPro" id="IPR012657">
    <property type="entry name" value="23S_rRNA-intervening_sequence"/>
</dbReference>
<keyword evidence="2" id="KW-1185">Reference proteome</keyword>
<evidence type="ECO:0000313" key="2">
    <source>
        <dbReference type="Proteomes" id="UP001348397"/>
    </source>
</evidence>
<organism evidence="1 2">
    <name type="scientific">Chryseobacterium salviniae</name>
    <dbReference type="NCBI Taxonomy" id="3101750"/>
    <lineage>
        <taxon>Bacteria</taxon>
        <taxon>Pseudomonadati</taxon>
        <taxon>Bacteroidota</taxon>
        <taxon>Flavobacteriia</taxon>
        <taxon>Flavobacteriales</taxon>
        <taxon>Weeksellaceae</taxon>
        <taxon>Chryseobacterium group</taxon>
        <taxon>Chryseobacterium</taxon>
    </lineage>
</organism>
<protein>
    <submittedName>
        <fullName evidence="1">Four helix bundle protein</fullName>
    </submittedName>
</protein>
<dbReference type="Pfam" id="PF05635">
    <property type="entry name" value="23S_rRNA_IVP"/>
    <property type="match status" value="1"/>
</dbReference>
<sequence length="39" mass="4400">MAEGFEREGNREFINFLTMSKGSCGEARSQLIGAYDRNN</sequence>
<comment type="caution">
    <text evidence="1">The sequence shown here is derived from an EMBL/GenBank/DDBJ whole genome shotgun (WGS) entry which is preliminary data.</text>
</comment>
<reference evidence="1 2" key="1">
    <citation type="submission" date="2024-01" db="EMBL/GenBank/DDBJ databases">
        <title>Chryseobacterium sp. T9W2-O.</title>
        <authorList>
            <person name="Maltman C."/>
        </authorList>
    </citation>
    <scope>NUCLEOTIDE SEQUENCE [LARGE SCALE GENOMIC DNA]</scope>
    <source>
        <strain evidence="1 2">T9W2-O</strain>
    </source>
</reference>